<dbReference type="SUPFAM" id="SSF103473">
    <property type="entry name" value="MFS general substrate transporter"/>
    <property type="match status" value="1"/>
</dbReference>
<protein>
    <submittedName>
        <fullName evidence="8">Probable vesicular glutamate transporter eat-4</fullName>
    </submittedName>
</protein>
<organism evidence="7 8">
    <name type="scientific">Aplysia californica</name>
    <name type="common">California sea hare</name>
    <dbReference type="NCBI Taxonomy" id="6500"/>
    <lineage>
        <taxon>Eukaryota</taxon>
        <taxon>Metazoa</taxon>
        <taxon>Spiralia</taxon>
        <taxon>Lophotrochozoa</taxon>
        <taxon>Mollusca</taxon>
        <taxon>Gastropoda</taxon>
        <taxon>Heterobranchia</taxon>
        <taxon>Euthyneura</taxon>
        <taxon>Tectipleura</taxon>
        <taxon>Aplysiida</taxon>
        <taxon>Aplysioidea</taxon>
        <taxon>Aplysiidae</taxon>
        <taxon>Aplysia</taxon>
    </lineage>
</organism>
<evidence type="ECO:0000256" key="1">
    <source>
        <dbReference type="ARBA" id="ARBA00004141"/>
    </source>
</evidence>
<keyword evidence="4 6" id="KW-0472">Membrane</keyword>
<evidence type="ECO:0000256" key="4">
    <source>
        <dbReference type="ARBA" id="ARBA00023136"/>
    </source>
</evidence>
<name>A0ABM1W126_APLCA</name>
<dbReference type="GeneID" id="101853645"/>
<dbReference type="InterPro" id="IPR050382">
    <property type="entry name" value="MFS_Na/Anion_cotransporter"/>
</dbReference>
<accession>A0ABM1W126</accession>
<reference evidence="8" key="1">
    <citation type="submission" date="2025-08" db="UniProtKB">
        <authorList>
            <consortium name="RefSeq"/>
        </authorList>
    </citation>
    <scope>IDENTIFICATION</scope>
</reference>
<feature type="transmembrane region" description="Helical" evidence="6">
    <location>
        <begin position="151"/>
        <end position="170"/>
    </location>
</feature>
<keyword evidence="7" id="KW-1185">Reference proteome</keyword>
<feature type="transmembrane region" description="Helical" evidence="6">
    <location>
        <begin position="182"/>
        <end position="207"/>
    </location>
</feature>
<feature type="transmembrane region" description="Helical" evidence="6">
    <location>
        <begin position="97"/>
        <end position="115"/>
    </location>
</feature>
<feature type="transmembrane region" description="Helical" evidence="6">
    <location>
        <begin position="53"/>
        <end position="77"/>
    </location>
</feature>
<feature type="transmembrane region" description="Helical" evidence="6">
    <location>
        <begin position="213"/>
        <end position="235"/>
    </location>
</feature>
<dbReference type="Gene3D" id="1.20.1250.20">
    <property type="entry name" value="MFS general substrate transporter like domains"/>
    <property type="match status" value="1"/>
</dbReference>
<keyword evidence="2 6" id="KW-0812">Transmembrane</keyword>
<dbReference type="RefSeq" id="XP_035828369.1">
    <property type="nucleotide sequence ID" value="XM_035972476.1"/>
</dbReference>
<dbReference type="PANTHER" id="PTHR11662">
    <property type="entry name" value="SOLUTE CARRIER FAMILY 17"/>
    <property type="match status" value="1"/>
</dbReference>
<feature type="region of interest" description="Disordered" evidence="5">
    <location>
        <begin position="244"/>
        <end position="273"/>
    </location>
</feature>
<evidence type="ECO:0000256" key="5">
    <source>
        <dbReference type="SAM" id="MobiDB-lite"/>
    </source>
</evidence>
<dbReference type="InterPro" id="IPR036259">
    <property type="entry name" value="MFS_trans_sf"/>
</dbReference>
<feature type="transmembrane region" description="Helical" evidence="6">
    <location>
        <begin position="127"/>
        <end position="145"/>
    </location>
</feature>
<evidence type="ECO:0000256" key="3">
    <source>
        <dbReference type="ARBA" id="ARBA00022989"/>
    </source>
</evidence>
<dbReference type="Proteomes" id="UP000694888">
    <property type="component" value="Unplaced"/>
</dbReference>
<evidence type="ECO:0000313" key="7">
    <source>
        <dbReference type="Proteomes" id="UP000694888"/>
    </source>
</evidence>
<keyword evidence="3 6" id="KW-1133">Transmembrane helix</keyword>
<proteinExistence type="predicted"/>
<gene>
    <name evidence="8" type="primary">LOC101853645</name>
</gene>
<comment type="subcellular location">
    <subcellularLocation>
        <location evidence="1">Membrane</location>
        <topology evidence="1">Multi-pass membrane protein</topology>
    </subcellularLocation>
</comment>
<evidence type="ECO:0000256" key="6">
    <source>
        <dbReference type="SAM" id="Phobius"/>
    </source>
</evidence>
<feature type="compositionally biased region" description="Basic and acidic residues" evidence="5">
    <location>
        <begin position="244"/>
        <end position="272"/>
    </location>
</feature>
<sequence>MSLTAYSLPSECPHLEERELCHYDPDQAKVQSGSDQLARHIPWRRILLSKPVWAIWLGTFNKYWVVSVMTTLQPQFFNDIYGLRAADIGFLLSAQPLVNSVFVMLGGILADKLMYDKILSATGTRKMLQALGGYLEGLSLIAVAFTSDWRYSYAFFLSAYAFGGLSVNGYKVNRVDLSSQYANIVAGISLTGSSGGAVSTLIASMILGDRSISSWRTIVIVAGSMSFACSTAYMFMGSGERQAWDIERPPSKSVKDKGKSGDHKTDKDEDFSVKNCLLEESDLSDSSSE</sequence>
<evidence type="ECO:0000313" key="8">
    <source>
        <dbReference type="RefSeq" id="XP_035828369.1"/>
    </source>
</evidence>
<evidence type="ECO:0000256" key="2">
    <source>
        <dbReference type="ARBA" id="ARBA00022692"/>
    </source>
</evidence>
<dbReference type="PANTHER" id="PTHR11662:SF399">
    <property type="entry name" value="FI19708P1-RELATED"/>
    <property type="match status" value="1"/>
</dbReference>